<accession>A0A0C2ZGB2</accession>
<dbReference type="InterPro" id="IPR008250">
    <property type="entry name" value="ATPase_P-typ_transduc_dom_A_sf"/>
</dbReference>
<dbReference type="PANTHER" id="PTHR24093">
    <property type="entry name" value="CATION TRANSPORTING ATPASE"/>
    <property type="match status" value="1"/>
</dbReference>
<dbReference type="GO" id="GO:0005388">
    <property type="term" value="F:P-type calcium transporter activity"/>
    <property type="evidence" value="ECO:0007669"/>
    <property type="project" value="TreeGrafter"/>
</dbReference>
<dbReference type="GO" id="GO:0012505">
    <property type="term" value="C:endomembrane system"/>
    <property type="evidence" value="ECO:0007669"/>
    <property type="project" value="UniProtKB-SubCell"/>
</dbReference>
<dbReference type="GO" id="GO:0006874">
    <property type="term" value="P:intracellular calcium ion homeostasis"/>
    <property type="evidence" value="ECO:0007669"/>
    <property type="project" value="TreeGrafter"/>
</dbReference>
<reference evidence="5 6" key="1">
    <citation type="submission" date="2014-04" db="EMBL/GenBank/DDBJ databases">
        <authorList>
            <consortium name="DOE Joint Genome Institute"/>
            <person name="Kuo A."/>
            <person name="Kohler A."/>
            <person name="Nagy L.G."/>
            <person name="Floudas D."/>
            <person name="Copeland A."/>
            <person name="Barry K.W."/>
            <person name="Cichocki N."/>
            <person name="Veneault-Fourrey C."/>
            <person name="LaButti K."/>
            <person name="Lindquist E.A."/>
            <person name="Lipzen A."/>
            <person name="Lundell T."/>
            <person name="Morin E."/>
            <person name="Murat C."/>
            <person name="Sun H."/>
            <person name="Tunlid A."/>
            <person name="Henrissat B."/>
            <person name="Grigoriev I.V."/>
            <person name="Hibbett D.S."/>
            <person name="Martin F."/>
            <person name="Nordberg H.P."/>
            <person name="Cantor M.N."/>
            <person name="Hua S.X."/>
        </authorList>
    </citation>
    <scope>NUCLEOTIDE SEQUENCE [LARGE SCALE GENOMIC DNA]</scope>
    <source>
        <strain evidence="5 6">Foug A</strain>
    </source>
</reference>
<feature type="compositionally biased region" description="Polar residues" evidence="3">
    <location>
        <begin position="77"/>
        <end position="93"/>
    </location>
</feature>
<dbReference type="InterPro" id="IPR059000">
    <property type="entry name" value="ATPase_P-type_domA"/>
</dbReference>
<proteinExistence type="predicted"/>
<dbReference type="Pfam" id="PF00122">
    <property type="entry name" value="E1-E2_ATPase"/>
    <property type="match status" value="1"/>
</dbReference>
<evidence type="ECO:0000313" key="6">
    <source>
        <dbReference type="Proteomes" id="UP000053989"/>
    </source>
</evidence>
<sequence length="355" mass="38820">MPTAALPHSAICRTNFRARVSGFPYARDEIVTHTPSQSLQASLHRRPTFVSLGEACGNDSSRRPTIARPTTIVHWTSQHGRSCTRSHSPSDETPSPRMPLVSCSPEVGGVLGVTPSQEDKGPFAFTPSQLSLLDSKDLGALEAIGGVESLLRGLGTDATRGLLIGAPGCGCEGHSCSQCLRTKGKRRLVEPHTLASIICDHADDRRDPYNVTLQERKRVFGENFLPPCVKESWLVTLMDKALFRALDKNIKGVRVVRNGVEYTISVGEVVVGDIALLAPGEIISCDGIFLFGRNVTCDESTTTELRISPEGHMQTSYGLFHCQWQQGFGRDRALCRRCGWHKKDGTWSPHPHAIQ</sequence>
<name>A0A0C2ZGB2_9AGAM</name>
<keyword evidence="6" id="KW-1185">Reference proteome</keyword>
<evidence type="ECO:0000313" key="5">
    <source>
        <dbReference type="EMBL" id="KIM60708.1"/>
    </source>
</evidence>
<dbReference type="EMBL" id="KN822059">
    <property type="protein sequence ID" value="KIM60708.1"/>
    <property type="molecule type" value="Genomic_DNA"/>
</dbReference>
<dbReference type="Proteomes" id="UP000053989">
    <property type="component" value="Unassembled WGS sequence"/>
</dbReference>
<dbReference type="InParanoid" id="A0A0C2ZGB2"/>
<gene>
    <name evidence="5" type="ORF">SCLCIDRAFT_934912</name>
</gene>
<dbReference type="STRING" id="1036808.A0A0C2ZGB2"/>
<dbReference type="AlphaFoldDB" id="A0A0C2ZGB2"/>
<keyword evidence="2" id="KW-0460">Magnesium</keyword>
<dbReference type="OrthoDB" id="3040189at2759"/>
<protein>
    <recommendedName>
        <fullName evidence="4">P-type ATPase A domain-containing protein</fullName>
    </recommendedName>
</protein>
<comment type="subcellular location">
    <subcellularLocation>
        <location evidence="1">Endomembrane system</location>
        <topology evidence="1">Multi-pass membrane protein</topology>
    </subcellularLocation>
</comment>
<dbReference type="SUPFAM" id="SSF81653">
    <property type="entry name" value="Calcium ATPase, transduction domain A"/>
    <property type="match status" value="1"/>
</dbReference>
<dbReference type="GO" id="GO:0005886">
    <property type="term" value="C:plasma membrane"/>
    <property type="evidence" value="ECO:0007669"/>
    <property type="project" value="TreeGrafter"/>
</dbReference>
<dbReference type="PANTHER" id="PTHR24093:SF369">
    <property type="entry name" value="CALCIUM-TRANSPORTING ATPASE"/>
    <property type="match status" value="1"/>
</dbReference>
<evidence type="ECO:0000259" key="4">
    <source>
        <dbReference type="Pfam" id="PF00122"/>
    </source>
</evidence>
<dbReference type="Gene3D" id="2.70.150.10">
    <property type="entry name" value="Calcium-transporting ATPase, cytoplasmic transduction domain A"/>
    <property type="match status" value="1"/>
</dbReference>
<evidence type="ECO:0000256" key="3">
    <source>
        <dbReference type="SAM" id="MobiDB-lite"/>
    </source>
</evidence>
<evidence type="ECO:0000256" key="1">
    <source>
        <dbReference type="ARBA" id="ARBA00004127"/>
    </source>
</evidence>
<feature type="domain" description="P-type ATPase A" evidence="4">
    <location>
        <begin position="253"/>
        <end position="303"/>
    </location>
</feature>
<reference evidence="6" key="2">
    <citation type="submission" date="2015-01" db="EMBL/GenBank/DDBJ databases">
        <title>Evolutionary Origins and Diversification of the Mycorrhizal Mutualists.</title>
        <authorList>
            <consortium name="DOE Joint Genome Institute"/>
            <consortium name="Mycorrhizal Genomics Consortium"/>
            <person name="Kohler A."/>
            <person name="Kuo A."/>
            <person name="Nagy L.G."/>
            <person name="Floudas D."/>
            <person name="Copeland A."/>
            <person name="Barry K.W."/>
            <person name="Cichocki N."/>
            <person name="Veneault-Fourrey C."/>
            <person name="LaButti K."/>
            <person name="Lindquist E.A."/>
            <person name="Lipzen A."/>
            <person name="Lundell T."/>
            <person name="Morin E."/>
            <person name="Murat C."/>
            <person name="Riley R."/>
            <person name="Ohm R."/>
            <person name="Sun H."/>
            <person name="Tunlid A."/>
            <person name="Henrissat B."/>
            <person name="Grigoriev I.V."/>
            <person name="Hibbett D.S."/>
            <person name="Martin F."/>
        </authorList>
    </citation>
    <scope>NUCLEOTIDE SEQUENCE [LARGE SCALE GENOMIC DNA]</scope>
    <source>
        <strain evidence="6">Foug A</strain>
    </source>
</reference>
<dbReference type="HOGENOM" id="CLU_781108_0_0_1"/>
<feature type="region of interest" description="Disordered" evidence="3">
    <location>
        <begin position="77"/>
        <end position="98"/>
    </location>
</feature>
<evidence type="ECO:0000256" key="2">
    <source>
        <dbReference type="ARBA" id="ARBA00022842"/>
    </source>
</evidence>
<organism evidence="5 6">
    <name type="scientific">Scleroderma citrinum Foug A</name>
    <dbReference type="NCBI Taxonomy" id="1036808"/>
    <lineage>
        <taxon>Eukaryota</taxon>
        <taxon>Fungi</taxon>
        <taxon>Dikarya</taxon>
        <taxon>Basidiomycota</taxon>
        <taxon>Agaricomycotina</taxon>
        <taxon>Agaricomycetes</taxon>
        <taxon>Agaricomycetidae</taxon>
        <taxon>Boletales</taxon>
        <taxon>Sclerodermatineae</taxon>
        <taxon>Sclerodermataceae</taxon>
        <taxon>Scleroderma</taxon>
    </lineage>
</organism>